<accession>A0A0D3JYZ3</accession>
<dbReference type="Pfam" id="PF07944">
    <property type="entry name" value="Beta-AFase-like_GH127_cat"/>
    <property type="match status" value="1"/>
</dbReference>
<feature type="domain" description="Non-reducing end beta-L-arabinofuranosidase-like GH127 catalytic" evidence="3">
    <location>
        <begin position="138"/>
        <end position="306"/>
    </location>
</feature>
<evidence type="ECO:0000256" key="2">
    <source>
        <dbReference type="SAM" id="Phobius"/>
    </source>
</evidence>
<dbReference type="InterPro" id="IPR012878">
    <property type="entry name" value="Beta-AFase-like_GH127_cat"/>
</dbReference>
<keyword evidence="2" id="KW-1133">Transmembrane helix</keyword>
<feature type="compositionally biased region" description="Polar residues" evidence="1">
    <location>
        <begin position="1"/>
        <end position="11"/>
    </location>
</feature>
<keyword evidence="2" id="KW-0812">Transmembrane</keyword>
<sequence length="682" mass="73114">MSSPRTNSQARASGKRRSRLNPSSPAVLIAVAVLICTVLRIYWFSDWSHSYLLALHSSAGNRRNMTAAWNSEWKRHARHFPSAFEASQRVGRTAELFAATFAVAAPHATVPRVEESAMECSSYAGPMYFPYGGKAKHASRVNTAWLLALDVDRLLHFFRVTAGLPPLKAAPAYGGWESGGSGLRGEFVGHYLHAASAAAASTGDETERAALLARCGAVVRGLAECQAKLGAGGYVSAFPEAEFALTEAGKPPGPWAGKPPGPWVPYYVMHKLLAGLIAHRQLWPSTTSGAAALTVALQLASHLRGRADAMWRVDAMWSAGGRERWEDFINQEASGDPLLRGAAEAFFSELDAGHTFAHGGLTAAGGGSTAAGGGSTAGEVWMPARRLGDVVRHRHADSYWAQTTRLHADNYWAHDHAESCVLHNSMRVSRRLMGWGGRAGSAGAVDFDPQRGTAFARRLAARGHAGALGRVRLSLSMALSWERLKDERASFAPLQAALLGPLVLAGLTYADRRMHANATLRSVPPPASVYEAETDEQAVLERGFFLEALDAPGEVWHGRRQADGRLRLESASTAGSFLAVEPLAGGCRGQPPLLHRGAVPSCAWRLTLASASAGATPLDVSLAPPHAELPAVAYWAVPPADAPLGLERSRLMLPLNEIVDEHYSVYWCRLAPDQPPPEYCLP</sequence>
<feature type="region of interest" description="Disordered" evidence="1">
    <location>
        <begin position="1"/>
        <end position="20"/>
    </location>
</feature>
<dbReference type="KEGG" id="ehx:EMIHUDRAFT_234719"/>
<dbReference type="HOGENOM" id="CLU_403589_0_0_1"/>
<dbReference type="PaxDb" id="2903-EOD28728"/>
<proteinExistence type="predicted"/>
<keyword evidence="5" id="KW-1185">Reference proteome</keyword>
<dbReference type="EnsemblProtists" id="EOD28728">
    <property type="protein sequence ID" value="EOD28728"/>
    <property type="gene ID" value="EMIHUDRAFT_234719"/>
</dbReference>
<dbReference type="Proteomes" id="UP000013827">
    <property type="component" value="Unassembled WGS sequence"/>
</dbReference>
<organism evidence="4 5">
    <name type="scientific">Emiliania huxleyi (strain CCMP1516)</name>
    <dbReference type="NCBI Taxonomy" id="280463"/>
    <lineage>
        <taxon>Eukaryota</taxon>
        <taxon>Haptista</taxon>
        <taxon>Haptophyta</taxon>
        <taxon>Prymnesiophyceae</taxon>
        <taxon>Isochrysidales</taxon>
        <taxon>Noelaerhabdaceae</taxon>
        <taxon>Emiliania</taxon>
    </lineage>
</organism>
<dbReference type="RefSeq" id="XP_005781157.1">
    <property type="nucleotide sequence ID" value="XM_005781100.1"/>
</dbReference>
<dbReference type="PANTHER" id="PTHR31151">
    <property type="entry name" value="PROLINE-TRNA LIGASE (DUF1680)"/>
    <property type="match status" value="1"/>
</dbReference>
<name>A0A0D3JYZ3_EMIH1</name>
<feature type="transmembrane region" description="Helical" evidence="2">
    <location>
        <begin position="20"/>
        <end position="43"/>
    </location>
</feature>
<reference evidence="5" key="1">
    <citation type="journal article" date="2013" name="Nature">
        <title>Pan genome of the phytoplankton Emiliania underpins its global distribution.</title>
        <authorList>
            <person name="Read B.A."/>
            <person name="Kegel J."/>
            <person name="Klute M.J."/>
            <person name="Kuo A."/>
            <person name="Lefebvre S.C."/>
            <person name="Maumus F."/>
            <person name="Mayer C."/>
            <person name="Miller J."/>
            <person name="Monier A."/>
            <person name="Salamov A."/>
            <person name="Young J."/>
            <person name="Aguilar M."/>
            <person name="Claverie J.M."/>
            <person name="Frickenhaus S."/>
            <person name="Gonzalez K."/>
            <person name="Herman E.K."/>
            <person name="Lin Y.C."/>
            <person name="Napier J."/>
            <person name="Ogata H."/>
            <person name="Sarno A.F."/>
            <person name="Shmutz J."/>
            <person name="Schroeder D."/>
            <person name="de Vargas C."/>
            <person name="Verret F."/>
            <person name="von Dassow P."/>
            <person name="Valentin K."/>
            <person name="Van de Peer Y."/>
            <person name="Wheeler G."/>
            <person name="Dacks J.B."/>
            <person name="Delwiche C.F."/>
            <person name="Dyhrman S.T."/>
            <person name="Glockner G."/>
            <person name="John U."/>
            <person name="Richards T."/>
            <person name="Worden A.Z."/>
            <person name="Zhang X."/>
            <person name="Grigoriev I.V."/>
            <person name="Allen A.E."/>
            <person name="Bidle K."/>
            <person name="Borodovsky M."/>
            <person name="Bowler C."/>
            <person name="Brownlee C."/>
            <person name="Cock J.M."/>
            <person name="Elias M."/>
            <person name="Gladyshev V.N."/>
            <person name="Groth M."/>
            <person name="Guda C."/>
            <person name="Hadaegh A."/>
            <person name="Iglesias-Rodriguez M.D."/>
            <person name="Jenkins J."/>
            <person name="Jones B.M."/>
            <person name="Lawson T."/>
            <person name="Leese F."/>
            <person name="Lindquist E."/>
            <person name="Lobanov A."/>
            <person name="Lomsadze A."/>
            <person name="Malik S.B."/>
            <person name="Marsh M.E."/>
            <person name="Mackinder L."/>
            <person name="Mock T."/>
            <person name="Mueller-Roeber B."/>
            <person name="Pagarete A."/>
            <person name="Parker M."/>
            <person name="Probert I."/>
            <person name="Quesneville H."/>
            <person name="Raines C."/>
            <person name="Rensing S.A."/>
            <person name="Riano-Pachon D.M."/>
            <person name="Richier S."/>
            <person name="Rokitta S."/>
            <person name="Shiraiwa Y."/>
            <person name="Soanes D.M."/>
            <person name="van der Giezen M."/>
            <person name="Wahlund T.M."/>
            <person name="Williams B."/>
            <person name="Wilson W."/>
            <person name="Wolfe G."/>
            <person name="Wurch L.L."/>
        </authorList>
    </citation>
    <scope>NUCLEOTIDE SEQUENCE</scope>
</reference>
<protein>
    <recommendedName>
        <fullName evidence="3">Non-reducing end beta-L-arabinofuranosidase-like GH127 catalytic domain-containing protein</fullName>
    </recommendedName>
</protein>
<reference evidence="4" key="2">
    <citation type="submission" date="2024-10" db="UniProtKB">
        <authorList>
            <consortium name="EnsemblProtists"/>
        </authorList>
    </citation>
    <scope>IDENTIFICATION</scope>
</reference>
<keyword evidence="2" id="KW-0472">Membrane</keyword>
<evidence type="ECO:0000313" key="4">
    <source>
        <dbReference type="EnsemblProtists" id="EOD28728"/>
    </source>
</evidence>
<dbReference type="PANTHER" id="PTHR31151:SF0">
    <property type="entry name" value="PROLINE-TRNA LIGASE (DUF1680)"/>
    <property type="match status" value="1"/>
</dbReference>
<evidence type="ECO:0000259" key="3">
    <source>
        <dbReference type="Pfam" id="PF07944"/>
    </source>
</evidence>
<evidence type="ECO:0000256" key="1">
    <source>
        <dbReference type="SAM" id="MobiDB-lite"/>
    </source>
</evidence>
<evidence type="ECO:0000313" key="5">
    <source>
        <dbReference type="Proteomes" id="UP000013827"/>
    </source>
</evidence>
<dbReference type="AlphaFoldDB" id="A0A0D3JYZ3"/>
<dbReference type="GeneID" id="17274273"/>